<gene>
    <name evidence="2" type="ORF">FHS72_003670</name>
</gene>
<protein>
    <submittedName>
        <fullName evidence="2">Uncharacterized protein</fullName>
    </submittedName>
</protein>
<dbReference type="AlphaFoldDB" id="A0A7W9BP86"/>
<proteinExistence type="predicted"/>
<evidence type="ECO:0000313" key="2">
    <source>
        <dbReference type="EMBL" id="MBB5724020.1"/>
    </source>
</evidence>
<sequence length="59" mass="6751">MHTHGLSEFGGKPPKPPTCKSLFPQNTGGYDPQFPGLRPPLTEQFHHALYRYVKKVWET</sequence>
<dbReference type="Proteomes" id="UP000535415">
    <property type="component" value="Unassembled WGS sequence"/>
</dbReference>
<organism evidence="2 3">
    <name type="scientific">Yoonia ponticola</name>
    <dbReference type="NCBI Taxonomy" id="1524255"/>
    <lineage>
        <taxon>Bacteria</taxon>
        <taxon>Pseudomonadati</taxon>
        <taxon>Pseudomonadota</taxon>
        <taxon>Alphaproteobacteria</taxon>
        <taxon>Rhodobacterales</taxon>
        <taxon>Paracoccaceae</taxon>
        <taxon>Yoonia</taxon>
    </lineage>
</organism>
<feature type="region of interest" description="Disordered" evidence="1">
    <location>
        <begin position="1"/>
        <end position="38"/>
    </location>
</feature>
<reference evidence="2 3" key="1">
    <citation type="submission" date="2020-08" db="EMBL/GenBank/DDBJ databases">
        <title>Genomic Encyclopedia of Type Strains, Phase IV (KMG-IV): sequencing the most valuable type-strain genomes for metagenomic binning, comparative biology and taxonomic classification.</title>
        <authorList>
            <person name="Goeker M."/>
        </authorList>
    </citation>
    <scope>NUCLEOTIDE SEQUENCE [LARGE SCALE GENOMIC DNA]</scope>
    <source>
        <strain evidence="2 3">DSM 101064</strain>
    </source>
</reference>
<evidence type="ECO:0000256" key="1">
    <source>
        <dbReference type="SAM" id="MobiDB-lite"/>
    </source>
</evidence>
<evidence type="ECO:0000313" key="3">
    <source>
        <dbReference type="Proteomes" id="UP000535415"/>
    </source>
</evidence>
<name>A0A7W9BP86_9RHOB</name>
<keyword evidence="3" id="KW-1185">Reference proteome</keyword>
<dbReference type="EMBL" id="JACIJM010000019">
    <property type="protein sequence ID" value="MBB5724020.1"/>
    <property type="molecule type" value="Genomic_DNA"/>
</dbReference>
<comment type="caution">
    <text evidence="2">The sequence shown here is derived from an EMBL/GenBank/DDBJ whole genome shotgun (WGS) entry which is preliminary data.</text>
</comment>
<accession>A0A7W9BP86</accession>